<dbReference type="GO" id="GO:0000922">
    <property type="term" value="C:spindle pole"/>
    <property type="evidence" value="ECO:0007669"/>
    <property type="project" value="UniProtKB-SubCell"/>
</dbReference>
<evidence type="ECO:0000259" key="10">
    <source>
        <dbReference type="SMART" id="SM00382"/>
    </source>
</evidence>
<evidence type="ECO:0000256" key="3">
    <source>
        <dbReference type="ARBA" id="ARBA00022701"/>
    </source>
</evidence>
<evidence type="ECO:0000256" key="2">
    <source>
        <dbReference type="ARBA" id="ARBA00022490"/>
    </source>
</evidence>
<dbReference type="InterPro" id="IPR006594">
    <property type="entry name" value="LisH"/>
</dbReference>
<dbReference type="GeneID" id="20220121"/>
<dbReference type="InterPro" id="IPR041569">
    <property type="entry name" value="AAA_lid_3"/>
</dbReference>
<dbReference type="KEGG" id="aaf:AURANDRAFT_25901"/>
<evidence type="ECO:0000313" key="12">
    <source>
        <dbReference type="Proteomes" id="UP000002729"/>
    </source>
</evidence>
<keyword evidence="4 8" id="KW-0547">Nucleotide-binding</keyword>
<dbReference type="GO" id="GO:0005524">
    <property type="term" value="F:ATP binding"/>
    <property type="evidence" value="ECO:0007669"/>
    <property type="project" value="UniProtKB-KW"/>
</dbReference>
<dbReference type="PROSITE" id="PS50896">
    <property type="entry name" value="LISH"/>
    <property type="match status" value="1"/>
</dbReference>
<keyword evidence="6" id="KW-0206">Cytoskeleton</keyword>
<sequence length="517" mass="56059">LVLAREYLREHGYTKTSEALREEVGKGLERLELADNVDLGSVVREFEAYYAMRLGKPPRLTRRRANDENDLPAPPRRRKGGSTAASAPAPAVDVFFPGRLRVTLTLKRRCSHLFLAQAKPREAGESVALGVIKSRLGVAGGAEPSKPVWLGDKGAGDHDDAGFGDGVAGTKVAVRSRFERVAHDDKPVERLLKPPPAFAGDAELQALANNISREIYRPAVGDGKGDEWGDVVGLDGPKALLREAVVMPARYPQLFRGITASWGGVLLFGPPGTGKTMLARAVAAQCGTTFFNISASSIVSKYRGDSEKLVRVLFDLARHHAPSTIFIDEIDSIMSQRGGGGGGAEHEGSRRMKTEVLIQMDGLAKTEGLVFVLAASNLPWELDMALLRRLEKRVLVPLPDAAARRNMLHKWLQGRAAPDAALDAYADDDATAGYSGSDLHLLCKEAAMRPVRRLVVQLEDMEGKNGGAAVPDDRVDDLLDEHRITDADFKAALRCTNPSAKLFADKYRDWNANFGSS</sequence>
<dbReference type="SMART" id="SM00382">
    <property type="entry name" value="AAA"/>
    <property type="match status" value="1"/>
</dbReference>
<accession>F0Y824</accession>
<dbReference type="InParanoid" id="F0Y824"/>
<dbReference type="EMBL" id="GL833127">
    <property type="protein sequence ID" value="EGB08530.1"/>
    <property type="molecule type" value="Genomic_DNA"/>
</dbReference>
<dbReference type="AlphaFoldDB" id="F0Y824"/>
<name>F0Y824_AURAN</name>
<dbReference type="InterPro" id="IPR003593">
    <property type="entry name" value="AAA+_ATPase"/>
</dbReference>
<evidence type="ECO:0000256" key="1">
    <source>
        <dbReference type="ARBA" id="ARBA00004647"/>
    </source>
</evidence>
<evidence type="ECO:0000256" key="8">
    <source>
        <dbReference type="RuleBase" id="RU003651"/>
    </source>
</evidence>
<evidence type="ECO:0000256" key="6">
    <source>
        <dbReference type="ARBA" id="ARBA00023212"/>
    </source>
</evidence>
<proteinExistence type="inferred from homology"/>
<dbReference type="GO" id="GO:0016887">
    <property type="term" value="F:ATP hydrolysis activity"/>
    <property type="evidence" value="ECO:0007669"/>
    <property type="project" value="InterPro"/>
</dbReference>
<dbReference type="PANTHER" id="PTHR23074:SF78">
    <property type="entry name" value="KATANIN P60 ATPASE-CONTAINING SUBUNIT A-LIKE 2"/>
    <property type="match status" value="1"/>
</dbReference>
<dbReference type="GO" id="GO:0016853">
    <property type="term" value="F:isomerase activity"/>
    <property type="evidence" value="ECO:0007669"/>
    <property type="project" value="UniProtKB-KW"/>
</dbReference>
<comment type="similarity">
    <text evidence="8">Belongs to the AAA ATPase family.</text>
</comment>
<dbReference type="Gene3D" id="1.10.8.60">
    <property type="match status" value="1"/>
</dbReference>
<keyword evidence="3" id="KW-0493">Microtubule</keyword>
<dbReference type="OrthoDB" id="191529at2759"/>
<evidence type="ECO:0000256" key="7">
    <source>
        <dbReference type="ARBA" id="ARBA00023235"/>
    </source>
</evidence>
<evidence type="ECO:0000256" key="4">
    <source>
        <dbReference type="ARBA" id="ARBA00022741"/>
    </source>
</evidence>
<dbReference type="FunFam" id="3.40.50.300:FF:000159">
    <property type="entry name" value="Katanin p60 ATPase-containing subunit A1"/>
    <property type="match status" value="1"/>
</dbReference>
<dbReference type="InterPro" id="IPR027417">
    <property type="entry name" value="P-loop_NTPase"/>
</dbReference>
<protein>
    <recommendedName>
        <fullName evidence="10">AAA+ ATPase domain-containing protein</fullName>
    </recommendedName>
</protein>
<keyword evidence="7" id="KW-0413">Isomerase</keyword>
<dbReference type="OMA" id="CNIDHEA"/>
<feature type="region of interest" description="Disordered" evidence="9">
    <location>
        <begin position="60"/>
        <end position="87"/>
    </location>
</feature>
<organism evidence="12">
    <name type="scientific">Aureococcus anophagefferens</name>
    <name type="common">Harmful bloom alga</name>
    <dbReference type="NCBI Taxonomy" id="44056"/>
    <lineage>
        <taxon>Eukaryota</taxon>
        <taxon>Sar</taxon>
        <taxon>Stramenopiles</taxon>
        <taxon>Ochrophyta</taxon>
        <taxon>Pelagophyceae</taxon>
        <taxon>Pelagomonadales</taxon>
        <taxon>Pelagomonadaceae</taxon>
        <taxon>Aureococcus</taxon>
    </lineage>
</organism>
<evidence type="ECO:0000256" key="5">
    <source>
        <dbReference type="ARBA" id="ARBA00022840"/>
    </source>
</evidence>
<dbReference type="InterPro" id="IPR050304">
    <property type="entry name" value="MT-severing_AAA_ATPase"/>
</dbReference>
<dbReference type="InterPro" id="IPR003960">
    <property type="entry name" value="ATPase_AAA_CS"/>
</dbReference>
<keyword evidence="5 8" id="KW-0067">ATP-binding</keyword>
<dbReference type="Pfam" id="PF00004">
    <property type="entry name" value="AAA"/>
    <property type="match status" value="1"/>
</dbReference>
<comment type="subcellular location">
    <subcellularLocation>
        <location evidence="1">Cytoplasm</location>
        <location evidence="1">Cytoskeleton</location>
        <location evidence="1">Spindle pole</location>
    </subcellularLocation>
</comment>
<gene>
    <name evidence="11" type="ORF">AURANDRAFT_25901</name>
</gene>
<dbReference type="RefSeq" id="XP_009036537.1">
    <property type="nucleotide sequence ID" value="XM_009038289.1"/>
</dbReference>
<dbReference type="eggNOG" id="KOG0738">
    <property type="taxonomic scope" value="Eukaryota"/>
</dbReference>
<dbReference type="Proteomes" id="UP000002729">
    <property type="component" value="Unassembled WGS sequence"/>
</dbReference>
<dbReference type="SUPFAM" id="SSF52540">
    <property type="entry name" value="P-loop containing nucleoside triphosphate hydrolases"/>
    <property type="match status" value="1"/>
</dbReference>
<evidence type="ECO:0000256" key="9">
    <source>
        <dbReference type="SAM" id="MobiDB-lite"/>
    </source>
</evidence>
<feature type="non-terminal residue" evidence="11">
    <location>
        <position position="1"/>
    </location>
</feature>
<feature type="domain" description="AAA+ ATPase" evidence="10">
    <location>
        <begin position="261"/>
        <end position="400"/>
    </location>
</feature>
<keyword evidence="2" id="KW-0963">Cytoplasm</keyword>
<dbReference type="Pfam" id="PF17862">
    <property type="entry name" value="AAA_lid_3"/>
    <property type="match status" value="1"/>
</dbReference>
<dbReference type="GO" id="GO:0005874">
    <property type="term" value="C:microtubule"/>
    <property type="evidence" value="ECO:0007669"/>
    <property type="project" value="UniProtKB-KW"/>
</dbReference>
<dbReference type="PROSITE" id="PS00674">
    <property type="entry name" value="AAA"/>
    <property type="match status" value="1"/>
</dbReference>
<keyword evidence="12" id="KW-1185">Reference proteome</keyword>
<dbReference type="PANTHER" id="PTHR23074">
    <property type="entry name" value="AAA DOMAIN-CONTAINING"/>
    <property type="match status" value="1"/>
</dbReference>
<dbReference type="InterPro" id="IPR003959">
    <property type="entry name" value="ATPase_AAA_core"/>
</dbReference>
<dbReference type="CDD" id="cd19509">
    <property type="entry name" value="RecA-like_VPS4-like"/>
    <property type="match status" value="1"/>
</dbReference>
<evidence type="ECO:0000313" key="11">
    <source>
        <dbReference type="EMBL" id="EGB08530.1"/>
    </source>
</evidence>
<dbReference type="Gene3D" id="3.40.50.300">
    <property type="entry name" value="P-loop containing nucleotide triphosphate hydrolases"/>
    <property type="match status" value="1"/>
</dbReference>
<reference evidence="11 12" key="1">
    <citation type="journal article" date="2011" name="Proc. Natl. Acad. Sci. U.S.A.">
        <title>Niche of harmful alga Aureococcus anophagefferens revealed through ecogenomics.</title>
        <authorList>
            <person name="Gobler C.J."/>
            <person name="Berry D.L."/>
            <person name="Dyhrman S.T."/>
            <person name="Wilhelm S.W."/>
            <person name="Salamov A."/>
            <person name="Lobanov A.V."/>
            <person name="Zhang Y."/>
            <person name="Collier J.L."/>
            <person name="Wurch L.L."/>
            <person name="Kustka A.B."/>
            <person name="Dill B.D."/>
            <person name="Shah M."/>
            <person name="VerBerkmoes N.C."/>
            <person name="Kuo A."/>
            <person name="Terry A."/>
            <person name="Pangilinan J."/>
            <person name="Lindquist E.A."/>
            <person name="Lucas S."/>
            <person name="Paulsen I.T."/>
            <person name="Hattenrath-Lehmann T.K."/>
            <person name="Talmage S.C."/>
            <person name="Walker E.A."/>
            <person name="Koch F."/>
            <person name="Burson A.M."/>
            <person name="Marcoval M.A."/>
            <person name="Tang Y.Z."/>
            <person name="Lecleir G.R."/>
            <person name="Coyne K.J."/>
            <person name="Berg G.M."/>
            <person name="Bertrand E.M."/>
            <person name="Saito M.A."/>
            <person name="Gladyshev V.N."/>
            <person name="Grigoriev I.V."/>
        </authorList>
    </citation>
    <scope>NUCLEOTIDE SEQUENCE [LARGE SCALE GENOMIC DNA]</scope>
    <source>
        <strain evidence="12">CCMP 1984</strain>
    </source>
</reference>